<organism evidence="1 2">
    <name type="scientific">Edwardsiella ictaluri (strain 93-146)</name>
    <dbReference type="NCBI Taxonomy" id="634503"/>
    <lineage>
        <taxon>Bacteria</taxon>
        <taxon>Pseudomonadati</taxon>
        <taxon>Pseudomonadota</taxon>
        <taxon>Gammaproteobacteria</taxon>
        <taxon>Enterobacterales</taxon>
        <taxon>Hafniaceae</taxon>
        <taxon>Edwardsiella</taxon>
    </lineage>
</organism>
<dbReference type="AlphaFoldDB" id="C5B9U4"/>
<name>C5B9U4_EDWI9</name>
<gene>
    <name evidence="1" type="ordered locus">NT01EI_1611</name>
</gene>
<dbReference type="HOGENOM" id="CLU_3250755_0_0_6"/>
<reference evidence="1 2" key="2">
    <citation type="journal article" date="2012" name="J. Bacteriol.">
        <title>Genome Sequence of Edwardsiella ictaluri 93-146, a Strain Associated with a Natural Channel Catfish Outbreak of Enteric Septicemia of Catfish.</title>
        <authorList>
            <person name="Williams M.L."/>
            <person name="Gillaspy A.F."/>
            <person name="Dyer D.W."/>
            <person name="Thune R.L."/>
            <person name="Waldbieser G.C."/>
            <person name="Schuster S.C."/>
            <person name="Gipson J."/>
            <person name="Zaitshik J."/>
            <person name="Landry C."/>
            <person name="Banes M.M."/>
            <person name="Lawrence M.L."/>
        </authorList>
    </citation>
    <scope>NUCLEOTIDE SEQUENCE [LARGE SCALE GENOMIC DNA]</scope>
    <source>
        <strain evidence="1 2">93-146</strain>
    </source>
</reference>
<proteinExistence type="predicted"/>
<reference evidence="2" key="1">
    <citation type="submission" date="2009-03" db="EMBL/GenBank/DDBJ databases">
        <title>Complete genome sequence of Edwardsiella ictaluri 93-146.</title>
        <authorList>
            <person name="Williams M.L."/>
            <person name="Gillaspy A.F."/>
            <person name="Dyer D.W."/>
            <person name="Thune R.L."/>
            <person name="Waldbieser G.C."/>
            <person name="Schuster S.C."/>
            <person name="Gipson J."/>
            <person name="Zaitshik J."/>
            <person name="Landry C."/>
            <person name="Lawrence M.L."/>
        </authorList>
    </citation>
    <scope>NUCLEOTIDE SEQUENCE [LARGE SCALE GENOMIC DNA]</scope>
    <source>
        <strain evidence="2">93-146</strain>
    </source>
</reference>
<dbReference type="EMBL" id="CP001600">
    <property type="protein sequence ID" value="ACR68795.1"/>
    <property type="molecule type" value="Genomic_DNA"/>
</dbReference>
<sequence length="45" mass="5167">MQPLAWHPFTGRAPNALTRQENKAVLLGRPCSFMDDNLFIFSDFI</sequence>
<dbReference type="KEGG" id="eic:NT01EI_1611"/>
<dbReference type="Proteomes" id="UP000001485">
    <property type="component" value="Chromosome"/>
</dbReference>
<protein>
    <submittedName>
        <fullName evidence="1">Uncharacterized protein</fullName>
    </submittedName>
</protein>
<evidence type="ECO:0000313" key="2">
    <source>
        <dbReference type="Proteomes" id="UP000001485"/>
    </source>
</evidence>
<accession>C5B9U4</accession>
<evidence type="ECO:0000313" key="1">
    <source>
        <dbReference type="EMBL" id="ACR68795.1"/>
    </source>
</evidence>